<accession>B0VHD0</accession>
<dbReference type="HOGENOM" id="CLU_721003_0_0_0"/>
<evidence type="ECO:0000313" key="2">
    <source>
        <dbReference type="EMBL" id="CAO80745.1"/>
    </source>
</evidence>
<sequence>MVDTNPKIFPQETKPIAELKEKETIASLDSLSPKQTKENKTIKKSKIRRKNSIRPIILLLTFFLFFGFSRVEAQINGSVKIGAVYSDNVFHLSEYDIDRFDDHHPNLNFVDTIDDLTLNTRIELKYPLSYRWWKFTPSVSGNFSQNISNEDKYRTDWTLKFKVDRYYWNCSVQYTSNPYIYFRHFVDTDGTGELEKYSYSRDTYRGDLAVKPLPKTTVKANLRYELYRYNKYFTEADGKAITGEAGVSYKFPFFTVEGSYGYRDFSCDKRIANKDCSYQSNIYKGALTLPKMPLSEKGKTLIQPSFALNYEQRFYQGSGSWYGGRADYTYSLMAGMELFFSPKMNLSLDYSHYFRNVETDNETVQRLKEYSENRLSAVFSYKF</sequence>
<keyword evidence="1" id="KW-1133">Transmembrane helix</keyword>
<reference evidence="2 3" key="1">
    <citation type="journal article" date="2008" name="J. Bacteriol.">
        <title>'Candidatus Cloacamonas acidaminovorans': genome sequence reconstruction provides a first glimpse of a new bacterial division.</title>
        <authorList>
            <person name="Pelletier E."/>
            <person name="Kreimeyer A."/>
            <person name="Bocs S."/>
            <person name="Rouy Z."/>
            <person name="Gyapay G."/>
            <person name="Chouari R."/>
            <person name="Riviere D."/>
            <person name="Ganesan A."/>
            <person name="Daegelen P."/>
            <person name="Sghir A."/>
            <person name="Cohen G.N."/>
            <person name="Medigue C."/>
            <person name="Weissenbach J."/>
            <person name="Le Paslier D."/>
        </authorList>
    </citation>
    <scope>NUCLEOTIDE SEQUENCE [LARGE SCALE GENOMIC DNA]</scope>
    <source>
        <strain evidence="3">Evry</strain>
    </source>
</reference>
<dbReference type="Proteomes" id="UP000002019">
    <property type="component" value="Chromosome"/>
</dbReference>
<evidence type="ECO:0000256" key="1">
    <source>
        <dbReference type="SAM" id="Phobius"/>
    </source>
</evidence>
<dbReference type="AlphaFoldDB" id="B0VHD0"/>
<keyword evidence="1" id="KW-0472">Membrane</keyword>
<dbReference type="RefSeq" id="WP_015424603.1">
    <property type="nucleotide sequence ID" value="NC_020449.1"/>
</dbReference>
<keyword evidence="3" id="KW-1185">Reference proteome</keyword>
<dbReference type="OrthoDB" id="790079at2"/>
<name>B0VHD0_CLOAI</name>
<dbReference type="KEGG" id="caci:CLOAM0868"/>
<feature type="transmembrane region" description="Helical" evidence="1">
    <location>
        <begin position="53"/>
        <end position="71"/>
    </location>
</feature>
<keyword evidence="1" id="KW-0812">Transmembrane</keyword>
<dbReference type="STRING" id="459349.CLOAM0868"/>
<organism evidence="2 3">
    <name type="scientific">Cloacimonas acidaminovorans (strain Evry)</name>
    <dbReference type="NCBI Taxonomy" id="459349"/>
    <lineage>
        <taxon>Bacteria</taxon>
        <taxon>Pseudomonadati</taxon>
        <taxon>Candidatus Cloacimonadota</taxon>
        <taxon>Candidatus Cloacimonadia</taxon>
        <taxon>Candidatus Cloacimonadales</taxon>
        <taxon>Candidatus Cloacimonadaceae</taxon>
        <taxon>Candidatus Cloacimonas</taxon>
    </lineage>
</organism>
<gene>
    <name evidence="2" type="ordered locus">CLOAM0868</name>
</gene>
<evidence type="ECO:0000313" key="3">
    <source>
        <dbReference type="Proteomes" id="UP000002019"/>
    </source>
</evidence>
<proteinExistence type="predicted"/>
<dbReference type="EMBL" id="CU466930">
    <property type="protein sequence ID" value="CAO80745.1"/>
    <property type="molecule type" value="Genomic_DNA"/>
</dbReference>
<protein>
    <submittedName>
        <fullName evidence="2">Uncharacterized protein</fullName>
    </submittedName>
</protein>